<organism evidence="5 6">
    <name type="scientific">Durusdinium trenchii</name>
    <dbReference type="NCBI Taxonomy" id="1381693"/>
    <lineage>
        <taxon>Eukaryota</taxon>
        <taxon>Sar</taxon>
        <taxon>Alveolata</taxon>
        <taxon>Dinophyceae</taxon>
        <taxon>Suessiales</taxon>
        <taxon>Symbiodiniaceae</taxon>
        <taxon>Durusdinium</taxon>
    </lineage>
</organism>
<dbReference type="InterPro" id="IPR000719">
    <property type="entry name" value="Prot_kinase_dom"/>
</dbReference>
<dbReference type="InterPro" id="IPR011009">
    <property type="entry name" value="Kinase-like_dom_sf"/>
</dbReference>
<evidence type="ECO:0000256" key="1">
    <source>
        <dbReference type="PROSITE-ProRule" id="PRU00723"/>
    </source>
</evidence>
<feature type="domain" description="C3H1-type" evidence="4">
    <location>
        <begin position="135"/>
        <end position="162"/>
    </location>
</feature>
<keyword evidence="1" id="KW-0479">Metal-binding</keyword>
<protein>
    <submittedName>
        <fullName evidence="5">CBL-interacting protein kinase 16 (OsCIPK16)</fullName>
    </submittedName>
</protein>
<dbReference type="Gene3D" id="1.10.510.10">
    <property type="entry name" value="Transferase(Phosphotransferase) domain 1"/>
    <property type="match status" value="1"/>
</dbReference>
<proteinExistence type="predicted"/>
<keyword evidence="1" id="KW-0863">Zinc-finger</keyword>
<keyword evidence="5" id="KW-0808">Transferase</keyword>
<keyword evidence="6" id="KW-1185">Reference proteome</keyword>
<comment type="caution">
    <text evidence="5">The sequence shown here is derived from an EMBL/GenBank/DDBJ whole genome shotgun (WGS) entry which is preliminary data.</text>
</comment>
<dbReference type="InterPro" id="IPR000571">
    <property type="entry name" value="Znf_CCCH"/>
</dbReference>
<evidence type="ECO:0000313" key="5">
    <source>
        <dbReference type="EMBL" id="CAK9044679.1"/>
    </source>
</evidence>
<dbReference type="EMBL" id="CAXAMM010018947">
    <property type="protein sequence ID" value="CAK9044679.1"/>
    <property type="molecule type" value="Genomic_DNA"/>
</dbReference>
<accession>A0ABP0M3B6</accession>
<evidence type="ECO:0000256" key="2">
    <source>
        <dbReference type="SAM" id="MobiDB-lite"/>
    </source>
</evidence>
<reference evidence="5 6" key="1">
    <citation type="submission" date="2024-02" db="EMBL/GenBank/DDBJ databases">
        <authorList>
            <person name="Chen Y."/>
            <person name="Shah S."/>
            <person name="Dougan E. K."/>
            <person name="Thang M."/>
            <person name="Chan C."/>
        </authorList>
    </citation>
    <scope>NUCLEOTIDE SEQUENCE [LARGE SCALE GENOMIC DNA]</scope>
</reference>
<feature type="region of interest" description="Disordered" evidence="2">
    <location>
        <begin position="19"/>
        <end position="44"/>
    </location>
</feature>
<dbReference type="PROSITE" id="PS50011">
    <property type="entry name" value="PROTEIN_KINASE_DOM"/>
    <property type="match status" value="1"/>
</dbReference>
<evidence type="ECO:0000259" key="4">
    <source>
        <dbReference type="PROSITE" id="PS50103"/>
    </source>
</evidence>
<dbReference type="GO" id="GO:0016301">
    <property type="term" value="F:kinase activity"/>
    <property type="evidence" value="ECO:0007669"/>
    <property type="project" value="UniProtKB-KW"/>
</dbReference>
<sequence>MAHWELRYHNSFIDVEEVSGTPRSTDGVRGSKLRARSHPPMRTPQEWFECPEEEEHRIYVNDLSQKVEALTSLEAPDRCTGAVVEPLPGSGASVGRGRAAGGAGGEEEDQVSICGEDQVSRGPKVLNLGSGGHPELCRRPCLHFARGSCANGMECNFCHLEHNDREAKLDKKQRGIMQNLSIRECSALIFHLVEQKVSATSAEKSGQELIELVRTEAAGADLSFIPQRDVRKLKKTLVDTKKLAFELQVDEIPEVKKPPSPCVWMEVDLDTEASRCIEHRQWWAWARAQRNEEESLPMPTQVRLDTELERRRLRERYECVAALWRELSVDNEVLHTILGYGVEGRTLVVTHQMAPTFVGLRDFAFKKDRCHLLLTQAIKALAYLHEQNLAHGHLCPESFLVDDDGGQLEKRVRLMWMPGQRRIEGTRRAPATLGFKGPGDDGSAAGDLWSFGCVLLVWYFNFIPAPHPWFQFAKYPQLRQAIQKALGKRQPELPQALLDLHAAAAQADENDAHVLLVTQVCTRCLQWAPEERSSAKELQLEVADHL</sequence>
<name>A0ABP0M3B6_9DINO</name>
<dbReference type="Proteomes" id="UP001642464">
    <property type="component" value="Unassembled WGS sequence"/>
</dbReference>
<dbReference type="PROSITE" id="PS50103">
    <property type="entry name" value="ZF_C3H1"/>
    <property type="match status" value="1"/>
</dbReference>
<keyword evidence="1" id="KW-0862">Zinc</keyword>
<keyword evidence="5" id="KW-0418">Kinase</keyword>
<evidence type="ECO:0000259" key="3">
    <source>
        <dbReference type="PROSITE" id="PS50011"/>
    </source>
</evidence>
<evidence type="ECO:0000313" key="6">
    <source>
        <dbReference type="Proteomes" id="UP001642464"/>
    </source>
</evidence>
<feature type="domain" description="Protein kinase" evidence="3">
    <location>
        <begin position="210"/>
        <end position="546"/>
    </location>
</feature>
<dbReference type="SUPFAM" id="SSF56112">
    <property type="entry name" value="Protein kinase-like (PK-like)"/>
    <property type="match status" value="1"/>
</dbReference>
<feature type="zinc finger region" description="C3H1-type" evidence="1">
    <location>
        <begin position="135"/>
        <end position="162"/>
    </location>
</feature>
<gene>
    <name evidence="5" type="ORF">SCF082_LOCUS25351</name>
</gene>